<dbReference type="Proteomes" id="UP000693970">
    <property type="component" value="Unassembled WGS sequence"/>
</dbReference>
<dbReference type="EMBL" id="JAGRRH010000020">
    <property type="protein sequence ID" value="KAG7348495.1"/>
    <property type="molecule type" value="Genomic_DNA"/>
</dbReference>
<keyword evidence="2" id="KW-1185">Reference proteome</keyword>
<evidence type="ECO:0000313" key="2">
    <source>
        <dbReference type="Proteomes" id="UP000693970"/>
    </source>
</evidence>
<comment type="caution">
    <text evidence="1">The sequence shown here is derived from an EMBL/GenBank/DDBJ whole genome shotgun (WGS) entry which is preliminary data.</text>
</comment>
<proteinExistence type="predicted"/>
<organism evidence="1 2">
    <name type="scientific">Nitzschia inconspicua</name>
    <dbReference type="NCBI Taxonomy" id="303405"/>
    <lineage>
        <taxon>Eukaryota</taxon>
        <taxon>Sar</taxon>
        <taxon>Stramenopiles</taxon>
        <taxon>Ochrophyta</taxon>
        <taxon>Bacillariophyta</taxon>
        <taxon>Bacillariophyceae</taxon>
        <taxon>Bacillariophycidae</taxon>
        <taxon>Bacillariales</taxon>
        <taxon>Bacillariaceae</taxon>
        <taxon>Nitzschia</taxon>
    </lineage>
</organism>
<sequence length="378" mass="42331">MSVETPSSRMNHPLTTTRRFVATASETTTTTSLASSRLVVSRRAWDSFKDKIPHKPPPVVKPKADEKPWPQSVRIAGYVAGGLLVPYISIWCITSNPTLRRWFGPYLPMDKFRSHFGQLEWNVQSYVDEMQLDLASMVGSGDAIPVEKPQPNVQYYQFPEELPFRDRQQQEIIDAVNESSIKVQITLFSSSSSQDTKTQTIPAKTLATAANVIAAIQGSDSTSLNTNEAPITVAVHFEDDDDMDDTKNESNDVFLSDDDAAGTAITATDAFETANNNDNNNYYNKKNNSKEAESLLKETQTFSKWFYISPQQQAADSNMSSSSDRDMAISRLEFTIAELRKSLKDPTCTRDMDEMAAELRQAKRELSGLKWKRRLGLA</sequence>
<accession>A0A9K3KSN7</accession>
<evidence type="ECO:0000313" key="1">
    <source>
        <dbReference type="EMBL" id="KAG7348495.1"/>
    </source>
</evidence>
<name>A0A9K3KSN7_9STRA</name>
<reference evidence="1" key="2">
    <citation type="submission" date="2021-04" db="EMBL/GenBank/DDBJ databases">
        <authorList>
            <person name="Podell S."/>
        </authorList>
    </citation>
    <scope>NUCLEOTIDE SEQUENCE</scope>
    <source>
        <strain evidence="1">Hildebrandi</strain>
    </source>
</reference>
<gene>
    <name evidence="1" type="ORF">IV203_017200</name>
</gene>
<reference evidence="1" key="1">
    <citation type="journal article" date="2021" name="Sci. Rep.">
        <title>Diploid genomic architecture of Nitzschia inconspicua, an elite biomass production diatom.</title>
        <authorList>
            <person name="Oliver A."/>
            <person name="Podell S."/>
            <person name="Pinowska A."/>
            <person name="Traller J.C."/>
            <person name="Smith S.R."/>
            <person name="McClure R."/>
            <person name="Beliaev A."/>
            <person name="Bohutskyi P."/>
            <person name="Hill E.A."/>
            <person name="Rabines A."/>
            <person name="Zheng H."/>
            <person name="Allen L.Z."/>
            <person name="Kuo A."/>
            <person name="Grigoriev I.V."/>
            <person name="Allen A.E."/>
            <person name="Hazlebeck D."/>
            <person name="Allen E.E."/>
        </authorList>
    </citation>
    <scope>NUCLEOTIDE SEQUENCE</scope>
    <source>
        <strain evidence="1">Hildebrandi</strain>
    </source>
</reference>
<protein>
    <submittedName>
        <fullName evidence="1">Uncharacterized protein</fullName>
    </submittedName>
</protein>
<dbReference type="OrthoDB" id="49446at2759"/>
<dbReference type="AlphaFoldDB" id="A0A9K3KSN7"/>